<evidence type="ECO:0000313" key="2">
    <source>
        <dbReference type="EMBL" id="KAF2666309.1"/>
    </source>
</evidence>
<dbReference type="GO" id="GO:0051260">
    <property type="term" value="P:protein homooligomerization"/>
    <property type="evidence" value="ECO:0007669"/>
    <property type="project" value="InterPro"/>
</dbReference>
<evidence type="ECO:0000259" key="1">
    <source>
        <dbReference type="PROSITE" id="PS50097"/>
    </source>
</evidence>
<proteinExistence type="predicted"/>
<reference evidence="2" key="1">
    <citation type="journal article" date="2020" name="Stud. Mycol.">
        <title>101 Dothideomycetes genomes: a test case for predicting lifestyles and emergence of pathogens.</title>
        <authorList>
            <person name="Haridas S."/>
            <person name="Albert R."/>
            <person name="Binder M."/>
            <person name="Bloem J."/>
            <person name="Labutti K."/>
            <person name="Salamov A."/>
            <person name="Andreopoulos B."/>
            <person name="Baker S."/>
            <person name="Barry K."/>
            <person name="Bills G."/>
            <person name="Bluhm B."/>
            <person name="Cannon C."/>
            <person name="Castanera R."/>
            <person name="Culley D."/>
            <person name="Daum C."/>
            <person name="Ezra D."/>
            <person name="Gonzalez J."/>
            <person name="Henrissat B."/>
            <person name="Kuo A."/>
            <person name="Liang C."/>
            <person name="Lipzen A."/>
            <person name="Lutzoni F."/>
            <person name="Magnuson J."/>
            <person name="Mondo S."/>
            <person name="Nolan M."/>
            <person name="Ohm R."/>
            <person name="Pangilinan J."/>
            <person name="Park H.-J."/>
            <person name="Ramirez L."/>
            <person name="Alfaro M."/>
            <person name="Sun H."/>
            <person name="Tritt A."/>
            <person name="Yoshinaga Y."/>
            <person name="Zwiers L.-H."/>
            <person name="Turgeon B."/>
            <person name="Goodwin S."/>
            <person name="Spatafora J."/>
            <person name="Crous P."/>
            <person name="Grigoriev I."/>
        </authorList>
    </citation>
    <scope>NUCLEOTIDE SEQUENCE</scope>
    <source>
        <strain evidence="2">CBS 115976</strain>
    </source>
</reference>
<dbReference type="InterPro" id="IPR000210">
    <property type="entry name" value="BTB/POZ_dom"/>
</dbReference>
<dbReference type="AlphaFoldDB" id="A0A6A6U1Y9"/>
<sequence length="255" mass="29738">MFTLCSFYQNDLFSYYFNHDQARNLSFDSYKSSTAFLMDENNRMVPFQDALITLRVDDRCFTTACSNLSLKTTFFEKMVTARCDSGLQDAGYFVDVDPNAFEHILRYLRRGIFPLFWDKVKGHDYAMYNAVLEDARYLAIAPLVKWIEEEKYHSAIELNYDIGDSGADDDKEWKDDSKYDLQVHAALQKHSESKGKIEDQGITPYFWKHLFVRRAVVFRRDILVDREEAVVEREVVVRVEGESTGTREVVMDQGS</sequence>
<accession>A0A6A6U1Y9</accession>
<evidence type="ECO:0000313" key="3">
    <source>
        <dbReference type="Proteomes" id="UP000799302"/>
    </source>
</evidence>
<dbReference type="InterPro" id="IPR011333">
    <property type="entry name" value="SKP1/BTB/POZ_sf"/>
</dbReference>
<dbReference type="Proteomes" id="UP000799302">
    <property type="component" value="Unassembled WGS sequence"/>
</dbReference>
<keyword evidence="3" id="KW-1185">Reference proteome</keyword>
<dbReference type="SUPFAM" id="SSF54695">
    <property type="entry name" value="POZ domain"/>
    <property type="match status" value="1"/>
</dbReference>
<feature type="domain" description="BTB" evidence="1">
    <location>
        <begin position="48"/>
        <end position="111"/>
    </location>
</feature>
<dbReference type="OrthoDB" id="2414723at2759"/>
<name>A0A6A6U1Y9_9PEZI</name>
<protein>
    <recommendedName>
        <fullName evidence="1">BTB domain-containing protein</fullName>
    </recommendedName>
</protein>
<organism evidence="2 3">
    <name type="scientific">Microthyrium microscopicum</name>
    <dbReference type="NCBI Taxonomy" id="703497"/>
    <lineage>
        <taxon>Eukaryota</taxon>
        <taxon>Fungi</taxon>
        <taxon>Dikarya</taxon>
        <taxon>Ascomycota</taxon>
        <taxon>Pezizomycotina</taxon>
        <taxon>Dothideomycetes</taxon>
        <taxon>Dothideomycetes incertae sedis</taxon>
        <taxon>Microthyriales</taxon>
        <taxon>Microthyriaceae</taxon>
        <taxon>Microthyrium</taxon>
    </lineage>
</organism>
<dbReference type="EMBL" id="MU004239">
    <property type="protein sequence ID" value="KAF2666309.1"/>
    <property type="molecule type" value="Genomic_DNA"/>
</dbReference>
<gene>
    <name evidence="2" type="ORF">BT63DRAFT_55649</name>
</gene>
<dbReference type="InterPro" id="IPR003131">
    <property type="entry name" value="T1-type_BTB"/>
</dbReference>
<dbReference type="PROSITE" id="PS50097">
    <property type="entry name" value="BTB"/>
    <property type="match status" value="1"/>
</dbReference>
<dbReference type="Gene3D" id="3.30.710.10">
    <property type="entry name" value="Potassium Channel Kv1.1, Chain A"/>
    <property type="match status" value="1"/>
</dbReference>
<dbReference type="Pfam" id="PF02214">
    <property type="entry name" value="BTB_2"/>
    <property type="match status" value="1"/>
</dbReference>